<name>A0A8J3QA01_9ACTN</name>
<feature type="chain" id="PRO_5035154980" description="NodB homology domain-containing protein" evidence="1">
    <location>
        <begin position="28"/>
        <end position="666"/>
    </location>
</feature>
<dbReference type="Proteomes" id="UP000612899">
    <property type="component" value="Unassembled WGS sequence"/>
</dbReference>
<protein>
    <recommendedName>
        <fullName evidence="4">NodB homology domain-containing protein</fullName>
    </recommendedName>
</protein>
<evidence type="ECO:0000313" key="2">
    <source>
        <dbReference type="EMBL" id="GIH06888.1"/>
    </source>
</evidence>
<keyword evidence="1" id="KW-0732">Signal</keyword>
<evidence type="ECO:0008006" key="4">
    <source>
        <dbReference type="Google" id="ProtNLM"/>
    </source>
</evidence>
<dbReference type="RefSeq" id="WP_203910699.1">
    <property type="nucleotide sequence ID" value="NZ_BONY01000031.1"/>
</dbReference>
<evidence type="ECO:0000256" key="1">
    <source>
        <dbReference type="SAM" id="SignalP"/>
    </source>
</evidence>
<dbReference type="AlphaFoldDB" id="A0A8J3QA01"/>
<gene>
    <name evidence="2" type="ORF">Rhe02_49550</name>
</gene>
<accession>A0A8J3QA01</accession>
<keyword evidence="3" id="KW-1185">Reference proteome</keyword>
<reference evidence="2" key="1">
    <citation type="submission" date="2021-01" db="EMBL/GenBank/DDBJ databases">
        <title>Whole genome shotgun sequence of Rhizocola hellebori NBRC 109834.</title>
        <authorList>
            <person name="Komaki H."/>
            <person name="Tamura T."/>
        </authorList>
    </citation>
    <scope>NUCLEOTIDE SEQUENCE</scope>
    <source>
        <strain evidence="2">NBRC 109834</strain>
    </source>
</reference>
<sequence length="666" mass="70495">MPRNIRLLAAAAGLCLLTGLAAAPAQAYASAYRVDLRVLVFSDGSAGVGVITAQMDREGVPYDAIDLTQPGRPALTAAALSDTVGGAPRAKYNGVVLPNEQALDAAELAVLSTFEQTFGIRQLDAYTAPSAAVGLATTWSGVLDGGTLEVTAAGKAAGFGYLNGSLGVDDNDPGVDESYGYLAAPVAGAVYTPLVNGTTPGSGALIGVYRNGNHDELVVTLAMNQYQNVALQLGHGLLTWLTQGVHLGHWRNWMSVHVDDVFLPDARWDAQRNCTVGDGCPVIPNPPADIRMTADDVTFLQTWQNAQGFKVELVFNGEGSIDAGPSDPLTAKLVADRAQFRWLNHTHGHPYLGCVQDFSVTPWRCATDAGTGAIQYMSQAEIRAQITDNVTWAQGKGISVNRAELVTGEHSGLKSLPQMAVDNPNLAPALAQAGVTVLASDASRESGPRAAGAARTVPRHPMNIFYNVATKADEVDEYNWIYTSAADGGSGICENNPVSTCISPLSTVTGFDSYLVPIEARIAYSHVIAADAYPHYVHQSNITADRIVYPVLDAVFSRYRNTFTPQTPIVNPRLSEVATLHKQQEAWRAAVTGRSVEAYLKGGRITVINRGASLAVPITVPANTRTITLSLLGLEVSGGAYGASYGPERSAWTTLGTNGQQLLRLP</sequence>
<evidence type="ECO:0000313" key="3">
    <source>
        <dbReference type="Proteomes" id="UP000612899"/>
    </source>
</evidence>
<organism evidence="2 3">
    <name type="scientific">Rhizocola hellebori</name>
    <dbReference type="NCBI Taxonomy" id="1392758"/>
    <lineage>
        <taxon>Bacteria</taxon>
        <taxon>Bacillati</taxon>
        <taxon>Actinomycetota</taxon>
        <taxon>Actinomycetes</taxon>
        <taxon>Micromonosporales</taxon>
        <taxon>Micromonosporaceae</taxon>
        <taxon>Rhizocola</taxon>
    </lineage>
</organism>
<dbReference type="EMBL" id="BONY01000031">
    <property type="protein sequence ID" value="GIH06888.1"/>
    <property type="molecule type" value="Genomic_DNA"/>
</dbReference>
<proteinExistence type="predicted"/>
<comment type="caution">
    <text evidence="2">The sequence shown here is derived from an EMBL/GenBank/DDBJ whole genome shotgun (WGS) entry which is preliminary data.</text>
</comment>
<feature type="signal peptide" evidence="1">
    <location>
        <begin position="1"/>
        <end position="27"/>
    </location>
</feature>